<evidence type="ECO:0000259" key="1">
    <source>
        <dbReference type="Pfam" id="PF03101"/>
    </source>
</evidence>
<dbReference type="Pfam" id="PF03101">
    <property type="entry name" value="FAR1"/>
    <property type="match status" value="1"/>
</dbReference>
<evidence type="ECO:0000313" key="3">
    <source>
        <dbReference type="Proteomes" id="UP000634136"/>
    </source>
</evidence>
<dbReference type="Gene3D" id="3.40.50.300">
    <property type="entry name" value="P-loop containing nucleotide triphosphate hydrolases"/>
    <property type="match status" value="1"/>
</dbReference>
<keyword evidence="3" id="KW-1185">Reference proteome</keyword>
<sequence length="263" mass="30129">MGYVQFSIDPAGSGERLYQPCEATQRTIHIVNLDPAAENFDYPVAMGLARMILTFVDLDTEVETLQSSVEKISATCEDRPITEPYVGMEFESEEAARDFYGEYGRREGFIMRLDRCHRSEVDNRILSRRLSCNKQGFYARARNGTRPVRRPRVSIREGCEAMMLVKVNKHGKWIVTKFVKEHCHPLQVSGCPSYVTLESKDKKIQDLTRELQHQDQLCQLYRQLLLSLLKNVEEQTEVLSGKIALVVSSVKQLENEVKKPVQA</sequence>
<dbReference type="InterPro" id="IPR004330">
    <property type="entry name" value="FAR1_DNA_bnd_dom"/>
</dbReference>
<dbReference type="EMBL" id="JAAIUW010000006">
    <property type="protein sequence ID" value="KAF7825898.1"/>
    <property type="molecule type" value="Genomic_DNA"/>
</dbReference>
<dbReference type="InterPro" id="IPR027417">
    <property type="entry name" value="P-loop_NTPase"/>
</dbReference>
<gene>
    <name evidence="2" type="ORF">G2W53_017062</name>
</gene>
<organism evidence="2 3">
    <name type="scientific">Senna tora</name>
    <dbReference type="NCBI Taxonomy" id="362788"/>
    <lineage>
        <taxon>Eukaryota</taxon>
        <taxon>Viridiplantae</taxon>
        <taxon>Streptophyta</taxon>
        <taxon>Embryophyta</taxon>
        <taxon>Tracheophyta</taxon>
        <taxon>Spermatophyta</taxon>
        <taxon>Magnoliopsida</taxon>
        <taxon>eudicotyledons</taxon>
        <taxon>Gunneridae</taxon>
        <taxon>Pentapetalae</taxon>
        <taxon>rosids</taxon>
        <taxon>fabids</taxon>
        <taxon>Fabales</taxon>
        <taxon>Fabaceae</taxon>
        <taxon>Caesalpinioideae</taxon>
        <taxon>Cassia clade</taxon>
        <taxon>Senna</taxon>
    </lineage>
</organism>
<dbReference type="AlphaFoldDB" id="A0A834TNM5"/>
<feature type="domain" description="FAR1" evidence="1">
    <location>
        <begin position="98"/>
        <end position="187"/>
    </location>
</feature>
<dbReference type="PANTHER" id="PTHR46328">
    <property type="entry name" value="FAR-RED IMPAIRED RESPONSIVE (FAR1) FAMILY PROTEIN-RELATED"/>
    <property type="match status" value="1"/>
</dbReference>
<evidence type="ECO:0000313" key="2">
    <source>
        <dbReference type="EMBL" id="KAF7825898.1"/>
    </source>
</evidence>
<accession>A0A834TNM5</accession>
<proteinExistence type="predicted"/>
<dbReference type="OrthoDB" id="1880485at2759"/>
<reference evidence="2" key="1">
    <citation type="submission" date="2020-09" db="EMBL/GenBank/DDBJ databases">
        <title>Genome-Enabled Discovery of Anthraquinone Biosynthesis in Senna tora.</title>
        <authorList>
            <person name="Kang S.-H."/>
            <person name="Pandey R.P."/>
            <person name="Lee C.-M."/>
            <person name="Sim J.-S."/>
            <person name="Jeong J.-T."/>
            <person name="Choi B.-S."/>
            <person name="Jung M."/>
            <person name="Ginzburg D."/>
            <person name="Zhao K."/>
            <person name="Won S.Y."/>
            <person name="Oh T.-J."/>
            <person name="Yu Y."/>
            <person name="Kim N.-H."/>
            <person name="Lee O.R."/>
            <person name="Lee T.-H."/>
            <person name="Bashyal P."/>
            <person name="Kim T.-S."/>
            <person name="Lee W.-H."/>
            <person name="Kawkins C."/>
            <person name="Kim C.-K."/>
            <person name="Kim J.S."/>
            <person name="Ahn B.O."/>
            <person name="Rhee S.Y."/>
            <person name="Sohng J.K."/>
        </authorList>
    </citation>
    <scope>NUCLEOTIDE SEQUENCE</scope>
    <source>
        <tissue evidence="2">Leaf</tissue>
    </source>
</reference>
<comment type="caution">
    <text evidence="2">The sequence shown here is derived from an EMBL/GenBank/DDBJ whole genome shotgun (WGS) entry which is preliminary data.</text>
</comment>
<dbReference type="Proteomes" id="UP000634136">
    <property type="component" value="Unassembled WGS sequence"/>
</dbReference>
<dbReference type="PANTHER" id="PTHR46328:SF15">
    <property type="entry name" value="PROTEIN FAR1-RELATED SEQUENCE 5-LIKE"/>
    <property type="match status" value="1"/>
</dbReference>
<name>A0A834TNM5_9FABA</name>
<protein>
    <submittedName>
        <fullName evidence="2">Protein FAR1-RELATED SEQUENCE 5-like</fullName>
    </submittedName>
</protein>